<evidence type="ECO:0000259" key="7">
    <source>
        <dbReference type="PROSITE" id="PS50156"/>
    </source>
</evidence>
<accession>A0A1F7FEF8</accession>
<evidence type="ECO:0000256" key="6">
    <source>
        <dbReference type="SAM" id="Phobius"/>
    </source>
</evidence>
<dbReference type="InterPro" id="IPR004869">
    <property type="entry name" value="MMPL_dom"/>
</dbReference>
<name>A0A1F7FEF8_UNCRA</name>
<evidence type="ECO:0000256" key="3">
    <source>
        <dbReference type="ARBA" id="ARBA00022692"/>
    </source>
</evidence>
<dbReference type="PROSITE" id="PS50156">
    <property type="entry name" value="SSD"/>
    <property type="match status" value="2"/>
</dbReference>
<evidence type="ECO:0000313" key="8">
    <source>
        <dbReference type="EMBL" id="OGK05064.1"/>
    </source>
</evidence>
<dbReference type="InterPro" id="IPR050545">
    <property type="entry name" value="Mycobact_MmpL"/>
</dbReference>
<feature type="transmembrane region" description="Helical" evidence="6">
    <location>
        <begin position="690"/>
        <end position="713"/>
    </location>
</feature>
<evidence type="ECO:0000256" key="2">
    <source>
        <dbReference type="ARBA" id="ARBA00022475"/>
    </source>
</evidence>
<feature type="transmembrane region" description="Helical" evidence="6">
    <location>
        <begin position="571"/>
        <end position="588"/>
    </location>
</feature>
<feature type="transmembrane region" description="Helical" evidence="6">
    <location>
        <begin position="12"/>
        <end position="29"/>
    </location>
</feature>
<dbReference type="PANTHER" id="PTHR33406">
    <property type="entry name" value="MEMBRANE PROTEIN MJ1562-RELATED"/>
    <property type="match status" value="1"/>
</dbReference>
<keyword evidence="5 6" id="KW-0472">Membrane</keyword>
<feature type="transmembrane region" description="Helical" evidence="6">
    <location>
        <begin position="649"/>
        <end position="669"/>
    </location>
</feature>
<feature type="domain" description="SSD" evidence="7">
    <location>
        <begin position="237"/>
        <end position="361"/>
    </location>
</feature>
<evidence type="ECO:0000313" key="9">
    <source>
        <dbReference type="Proteomes" id="UP000179243"/>
    </source>
</evidence>
<feature type="transmembrane region" description="Helical" evidence="6">
    <location>
        <begin position="619"/>
        <end position="643"/>
    </location>
</feature>
<protein>
    <recommendedName>
        <fullName evidence="7">SSD domain-containing protein</fullName>
    </recommendedName>
</protein>
<dbReference type="Pfam" id="PF03176">
    <property type="entry name" value="MMPL"/>
    <property type="match status" value="2"/>
</dbReference>
<feature type="transmembrane region" description="Helical" evidence="6">
    <location>
        <begin position="336"/>
        <end position="362"/>
    </location>
</feature>
<dbReference type="Gene3D" id="1.20.1640.10">
    <property type="entry name" value="Multidrug efflux transporter AcrB transmembrane domain"/>
    <property type="match status" value="2"/>
</dbReference>
<feature type="transmembrane region" description="Helical" evidence="6">
    <location>
        <begin position="234"/>
        <end position="254"/>
    </location>
</feature>
<feature type="transmembrane region" description="Helical" evidence="6">
    <location>
        <begin position="594"/>
        <end position="612"/>
    </location>
</feature>
<dbReference type="SUPFAM" id="SSF82866">
    <property type="entry name" value="Multidrug efflux transporter AcrB transmembrane domain"/>
    <property type="match status" value="2"/>
</dbReference>
<reference evidence="8 9" key="1">
    <citation type="journal article" date="2016" name="Nat. Commun.">
        <title>Thousands of microbial genomes shed light on interconnected biogeochemical processes in an aquifer system.</title>
        <authorList>
            <person name="Anantharaman K."/>
            <person name="Brown C.T."/>
            <person name="Hug L.A."/>
            <person name="Sharon I."/>
            <person name="Castelle C.J."/>
            <person name="Probst A.J."/>
            <person name="Thomas B.C."/>
            <person name="Singh A."/>
            <person name="Wilkins M.J."/>
            <person name="Karaoz U."/>
            <person name="Brodie E.L."/>
            <person name="Williams K.H."/>
            <person name="Hubbard S.S."/>
            <person name="Banfield J.F."/>
        </authorList>
    </citation>
    <scope>NUCLEOTIDE SEQUENCE [LARGE SCALE GENOMIC DNA]</scope>
</reference>
<evidence type="ECO:0000256" key="4">
    <source>
        <dbReference type="ARBA" id="ARBA00022989"/>
    </source>
</evidence>
<feature type="transmembrane region" description="Helical" evidence="6">
    <location>
        <begin position="719"/>
        <end position="744"/>
    </location>
</feature>
<keyword evidence="2" id="KW-1003">Cell membrane</keyword>
<dbReference type="GO" id="GO:0005886">
    <property type="term" value="C:plasma membrane"/>
    <property type="evidence" value="ECO:0007669"/>
    <property type="project" value="UniProtKB-SubCell"/>
</dbReference>
<dbReference type="InterPro" id="IPR000731">
    <property type="entry name" value="SSD"/>
</dbReference>
<dbReference type="AlphaFoldDB" id="A0A1F7FEF8"/>
<feature type="domain" description="SSD" evidence="7">
    <location>
        <begin position="618"/>
        <end position="744"/>
    </location>
</feature>
<feature type="transmembrane region" description="Helical" evidence="6">
    <location>
        <begin position="306"/>
        <end position="330"/>
    </location>
</feature>
<sequence>MDKEFFVIRHRAPIIAACLLLAGIMGFQLRKLEINADFLFMFSPTMQSRVNTEKIEKIFGSNDMLFVLLETQDVLDQATLVRVKNIGQELKKVPGIKNVISLFDTKDIRGENGSMIVEPAVTAIPTTDVERRALRQSLLANELAKEVVVSKDFKVTAMLMSLDLNASKKDIYQAVKNTVQAFPGNEKTLIGGIPAFQTVIIDNIIHDILILLPGALLIILFILYAFFRQMRGIVLPLCVVLLSTIFGMGILPLMGWKMTVLSAILPIMVIAFSNNYGIYLIARYQDLCASSGSLTKKQIAVDVFRVLYKPILFSGITTMVGLLGMLFHAIIPAKQIGVAASIAIGFSLVVSLGGIPAILSMLKLPKKKTRSAGLGSVPLLDSGLHKTAEVVVRRPGMVLLAAAIIAAVGIGSATHVIVDANQENLFGKNHPITTCTRLINRHFGGSQNVSVLFEGDIKDPQLLRLMESYKDTLQKLPGVGQVTSIADIIRIMSKALNDSGTPGYNSIPDTRDAIAQYLELYSMSGSPEDFERLVDFNYEKAQFIVRITNGATPIINTIIRKIDTMRKKDKSIAFVGGWAAMFAELAAVMLKGQIMSIVSALCAIVILVMFMFRSVVAGLLSAIPLVFAIVVGFGTMGAFGIYLDVATALITSIIIGTGVDFTLQFLWRYRSIRQSGMSYGEAIKETYATIGRAIVFNAFCVASGLGVMIFSSIPPLRYFAILFGVLTLACMCGALIVIPALCLVCKPKFLEPIQADNTHS</sequence>
<proteinExistence type="predicted"/>
<dbReference type="Proteomes" id="UP000179243">
    <property type="component" value="Unassembled WGS sequence"/>
</dbReference>
<dbReference type="EMBL" id="MFYX01000064">
    <property type="protein sequence ID" value="OGK05064.1"/>
    <property type="molecule type" value="Genomic_DNA"/>
</dbReference>
<comment type="caution">
    <text evidence="8">The sequence shown here is derived from an EMBL/GenBank/DDBJ whole genome shotgun (WGS) entry which is preliminary data.</text>
</comment>
<feature type="transmembrane region" description="Helical" evidence="6">
    <location>
        <begin position="208"/>
        <end position="227"/>
    </location>
</feature>
<comment type="subcellular location">
    <subcellularLocation>
        <location evidence="1">Cell membrane</location>
        <topology evidence="1">Multi-pass membrane protein</topology>
    </subcellularLocation>
</comment>
<dbReference type="PANTHER" id="PTHR33406:SF13">
    <property type="entry name" value="MEMBRANE PROTEIN YDFJ"/>
    <property type="match status" value="1"/>
</dbReference>
<evidence type="ECO:0000256" key="1">
    <source>
        <dbReference type="ARBA" id="ARBA00004651"/>
    </source>
</evidence>
<keyword evidence="3 6" id="KW-0812">Transmembrane</keyword>
<keyword evidence="4 6" id="KW-1133">Transmembrane helix</keyword>
<gene>
    <name evidence="8" type="ORF">A2519_10360</name>
</gene>
<evidence type="ECO:0000256" key="5">
    <source>
        <dbReference type="ARBA" id="ARBA00023136"/>
    </source>
</evidence>
<feature type="transmembrane region" description="Helical" evidence="6">
    <location>
        <begin position="260"/>
        <end position="282"/>
    </location>
</feature>
<organism evidence="8 9">
    <name type="scientific">Candidatus Raymondbacteria bacterium RIFOXYD12_FULL_49_13</name>
    <dbReference type="NCBI Taxonomy" id="1817890"/>
    <lineage>
        <taxon>Bacteria</taxon>
        <taxon>Raymondiibacteriota</taxon>
    </lineage>
</organism>